<keyword evidence="2" id="KW-1185">Reference proteome</keyword>
<dbReference type="Proteomes" id="UP001107558">
    <property type="component" value="Chromosome 1"/>
</dbReference>
<sequence>MRILLCHIVIFTILIPTTISLLITFKSINCNASNLTINSNYSCKIRPIKRNVAALFVLVYVSRNTSNINVDILLTFRQKTSLYYRTLFNVSVNLCDFMSGKDNSIIMQFVKEILTKFGADNLFHPCPYLGEVNASNITLDKDNTLKIRSFKPPDGFYRVQGRFYGPKDSNMFTISVVVEASDKQEKNI</sequence>
<reference evidence="1" key="1">
    <citation type="submission" date="2021-03" db="EMBL/GenBank/DDBJ databases">
        <title>Chromosome level genome of the anhydrobiotic midge Polypedilum vanderplanki.</title>
        <authorList>
            <person name="Yoshida Y."/>
            <person name="Kikawada T."/>
            <person name="Gusev O."/>
        </authorList>
    </citation>
    <scope>NUCLEOTIDE SEQUENCE</scope>
    <source>
        <strain evidence="1">NIAS01</strain>
        <tissue evidence="1">Whole body or cell culture</tissue>
    </source>
</reference>
<organism evidence="1 2">
    <name type="scientific">Polypedilum vanderplanki</name>
    <name type="common">Sleeping chironomid midge</name>
    <dbReference type="NCBI Taxonomy" id="319348"/>
    <lineage>
        <taxon>Eukaryota</taxon>
        <taxon>Metazoa</taxon>
        <taxon>Ecdysozoa</taxon>
        <taxon>Arthropoda</taxon>
        <taxon>Hexapoda</taxon>
        <taxon>Insecta</taxon>
        <taxon>Pterygota</taxon>
        <taxon>Neoptera</taxon>
        <taxon>Endopterygota</taxon>
        <taxon>Diptera</taxon>
        <taxon>Nematocera</taxon>
        <taxon>Chironomoidea</taxon>
        <taxon>Chironomidae</taxon>
        <taxon>Chironominae</taxon>
        <taxon>Polypedilum</taxon>
        <taxon>Polypedilum</taxon>
    </lineage>
</organism>
<gene>
    <name evidence="1" type="ORF">PVAND_012787</name>
</gene>
<dbReference type="AlphaFoldDB" id="A0A9J6CMP8"/>
<evidence type="ECO:0000313" key="1">
    <source>
        <dbReference type="EMBL" id="KAG5683513.1"/>
    </source>
</evidence>
<name>A0A9J6CMP8_POLVA</name>
<comment type="caution">
    <text evidence="1">The sequence shown here is derived from an EMBL/GenBank/DDBJ whole genome shotgun (WGS) entry which is preliminary data.</text>
</comment>
<proteinExistence type="predicted"/>
<dbReference type="PANTHER" id="PTHR20898">
    <property type="entry name" value="DAEDALUS ON 3-RELATED-RELATED"/>
    <property type="match status" value="1"/>
</dbReference>
<dbReference type="PANTHER" id="PTHR20898:SF0">
    <property type="entry name" value="DAEDALUS ON 3-RELATED"/>
    <property type="match status" value="1"/>
</dbReference>
<accession>A0A9J6CMP8</accession>
<dbReference type="OrthoDB" id="7817040at2759"/>
<evidence type="ECO:0000313" key="2">
    <source>
        <dbReference type="Proteomes" id="UP001107558"/>
    </source>
</evidence>
<dbReference type="EMBL" id="JADBJN010000001">
    <property type="protein sequence ID" value="KAG5683513.1"/>
    <property type="molecule type" value="Genomic_DNA"/>
</dbReference>
<dbReference type="Pfam" id="PF06477">
    <property type="entry name" value="DUF1091"/>
    <property type="match status" value="1"/>
</dbReference>
<dbReference type="InterPro" id="IPR010512">
    <property type="entry name" value="DUF1091"/>
</dbReference>
<protein>
    <submittedName>
        <fullName evidence="1">Uncharacterized protein</fullName>
    </submittedName>
</protein>